<dbReference type="Proteomes" id="UP000675554">
    <property type="component" value="Unassembled WGS sequence"/>
</dbReference>
<keyword evidence="1" id="KW-0732">Signal</keyword>
<dbReference type="PANTHER" id="PTHR21666">
    <property type="entry name" value="PEPTIDASE-RELATED"/>
    <property type="match status" value="1"/>
</dbReference>
<feature type="domain" description="M23ase beta-sheet core" evidence="2">
    <location>
        <begin position="85"/>
        <end position="180"/>
    </location>
</feature>
<keyword evidence="4" id="KW-1185">Reference proteome</keyword>
<dbReference type="AlphaFoldDB" id="A0A8T4J0F7"/>
<evidence type="ECO:0000313" key="3">
    <source>
        <dbReference type="EMBL" id="MBR7678096.1"/>
    </source>
</evidence>
<dbReference type="SUPFAM" id="SSF51261">
    <property type="entry name" value="Duplicated hybrid motif"/>
    <property type="match status" value="1"/>
</dbReference>
<evidence type="ECO:0000313" key="4">
    <source>
        <dbReference type="Proteomes" id="UP000675554"/>
    </source>
</evidence>
<dbReference type="CDD" id="cd12797">
    <property type="entry name" value="M23_peptidase"/>
    <property type="match status" value="1"/>
</dbReference>
<dbReference type="InterPro" id="IPR011055">
    <property type="entry name" value="Dup_hybrid_motif"/>
</dbReference>
<organism evidence="3 4">
    <name type="scientific">Streptomyces daliensis</name>
    <dbReference type="NCBI Taxonomy" id="299421"/>
    <lineage>
        <taxon>Bacteria</taxon>
        <taxon>Bacillati</taxon>
        <taxon>Actinomycetota</taxon>
        <taxon>Actinomycetes</taxon>
        <taxon>Kitasatosporales</taxon>
        <taxon>Streptomycetaceae</taxon>
        <taxon>Streptomyces</taxon>
    </lineage>
</organism>
<dbReference type="FunFam" id="2.70.70.10:FF:000013">
    <property type="entry name" value="Peptidase family M23"/>
    <property type="match status" value="1"/>
</dbReference>
<protein>
    <submittedName>
        <fullName evidence="3">M23 family metallopeptidase</fullName>
    </submittedName>
</protein>
<reference evidence="3" key="1">
    <citation type="submission" date="2021-04" db="EMBL/GenBank/DDBJ databases">
        <title>Sequencing of actinobacteria type strains.</title>
        <authorList>
            <person name="Nguyen G.-S."/>
            <person name="Wentzel A."/>
        </authorList>
    </citation>
    <scope>NUCLEOTIDE SEQUENCE</scope>
    <source>
        <strain evidence="3">DSM 42095</strain>
    </source>
</reference>
<evidence type="ECO:0000256" key="1">
    <source>
        <dbReference type="SAM" id="SignalP"/>
    </source>
</evidence>
<accession>A0A8T4J0F7</accession>
<comment type="caution">
    <text evidence="3">The sequence shown here is derived from an EMBL/GenBank/DDBJ whole genome shotgun (WGS) entry which is preliminary data.</text>
</comment>
<sequence length="194" mass="20086">MTSETRHGAGTAAGARRRRAGLASGALAAVLLVAGAADTAVAAQTHPRAPGHAHALTHLGGWASPVAGGRVSQKYGIKGKWAAGHHTGIDLAVPRGTPVRSVGSGTVVFAGRSGAYGKAVTIRMHDGHYTLFAHLSRITVQRGQRVRAGTWIGRSGNSGRTTGPHLHFEVRAQRGYGSDVDPVAYLARKGVRLV</sequence>
<dbReference type="GO" id="GO:0004222">
    <property type="term" value="F:metalloendopeptidase activity"/>
    <property type="evidence" value="ECO:0007669"/>
    <property type="project" value="TreeGrafter"/>
</dbReference>
<proteinExistence type="predicted"/>
<dbReference type="EMBL" id="JAGSMN010001204">
    <property type="protein sequence ID" value="MBR7678096.1"/>
    <property type="molecule type" value="Genomic_DNA"/>
</dbReference>
<dbReference type="Pfam" id="PF01551">
    <property type="entry name" value="Peptidase_M23"/>
    <property type="match status" value="1"/>
</dbReference>
<feature type="signal peptide" evidence="1">
    <location>
        <begin position="1"/>
        <end position="42"/>
    </location>
</feature>
<dbReference type="Gene3D" id="2.70.70.10">
    <property type="entry name" value="Glucose Permease (Domain IIA)"/>
    <property type="match status" value="1"/>
</dbReference>
<name>A0A8T4J0F7_9ACTN</name>
<evidence type="ECO:0000259" key="2">
    <source>
        <dbReference type="Pfam" id="PF01551"/>
    </source>
</evidence>
<gene>
    <name evidence="3" type="ORF">KDA82_34975</name>
</gene>
<dbReference type="InterPro" id="IPR016047">
    <property type="entry name" value="M23ase_b-sheet_dom"/>
</dbReference>
<dbReference type="PANTHER" id="PTHR21666:SF270">
    <property type="entry name" value="MUREIN HYDROLASE ACTIVATOR ENVC"/>
    <property type="match status" value="1"/>
</dbReference>
<feature type="chain" id="PRO_5035857329" evidence="1">
    <location>
        <begin position="43"/>
        <end position="194"/>
    </location>
</feature>
<dbReference type="InterPro" id="IPR050570">
    <property type="entry name" value="Cell_wall_metabolism_enzyme"/>
</dbReference>